<dbReference type="AlphaFoldDB" id="A0AAV0W4G4"/>
<dbReference type="EMBL" id="CARXXK010000001">
    <property type="protein sequence ID" value="CAI6350674.1"/>
    <property type="molecule type" value="Genomic_DNA"/>
</dbReference>
<sequence>MVNTNFRELCDPRLGVTTASTALRTNDTPPGKSKRNENKTCAWRSWLHCRSARSPLFRVYTARRSTAAVAVVKRLESTDAATPNTWLMV</sequence>
<organism evidence="1 2">
    <name type="scientific">Macrosiphum euphorbiae</name>
    <name type="common">potato aphid</name>
    <dbReference type="NCBI Taxonomy" id="13131"/>
    <lineage>
        <taxon>Eukaryota</taxon>
        <taxon>Metazoa</taxon>
        <taxon>Ecdysozoa</taxon>
        <taxon>Arthropoda</taxon>
        <taxon>Hexapoda</taxon>
        <taxon>Insecta</taxon>
        <taxon>Pterygota</taxon>
        <taxon>Neoptera</taxon>
        <taxon>Paraneoptera</taxon>
        <taxon>Hemiptera</taxon>
        <taxon>Sternorrhyncha</taxon>
        <taxon>Aphidomorpha</taxon>
        <taxon>Aphidoidea</taxon>
        <taxon>Aphididae</taxon>
        <taxon>Macrosiphini</taxon>
        <taxon>Macrosiphum</taxon>
    </lineage>
</organism>
<name>A0AAV0W4G4_9HEMI</name>
<gene>
    <name evidence="1" type="ORF">MEUPH1_LOCUS7108</name>
</gene>
<reference evidence="1 2" key="1">
    <citation type="submission" date="2023-01" db="EMBL/GenBank/DDBJ databases">
        <authorList>
            <person name="Whitehead M."/>
        </authorList>
    </citation>
    <scope>NUCLEOTIDE SEQUENCE [LARGE SCALE GENOMIC DNA]</scope>
</reference>
<protein>
    <submittedName>
        <fullName evidence="1">Uncharacterized protein</fullName>
    </submittedName>
</protein>
<comment type="caution">
    <text evidence="1">The sequence shown here is derived from an EMBL/GenBank/DDBJ whole genome shotgun (WGS) entry which is preliminary data.</text>
</comment>
<evidence type="ECO:0000313" key="2">
    <source>
        <dbReference type="Proteomes" id="UP001160148"/>
    </source>
</evidence>
<evidence type="ECO:0000313" key="1">
    <source>
        <dbReference type="EMBL" id="CAI6350674.1"/>
    </source>
</evidence>
<proteinExistence type="predicted"/>
<accession>A0AAV0W4G4</accession>
<dbReference type="Proteomes" id="UP001160148">
    <property type="component" value="Unassembled WGS sequence"/>
</dbReference>
<keyword evidence="2" id="KW-1185">Reference proteome</keyword>